<evidence type="ECO:0000313" key="4">
    <source>
        <dbReference type="EMBL" id="KAI3833320.1"/>
    </source>
</evidence>
<dbReference type="Gene3D" id="2.40.70.10">
    <property type="entry name" value="Acid Proteases"/>
    <property type="match status" value="1"/>
</dbReference>
<dbReference type="InterPro" id="IPR032799">
    <property type="entry name" value="TAXi_C"/>
</dbReference>
<dbReference type="GO" id="GO:0004190">
    <property type="term" value="F:aspartic-type endopeptidase activity"/>
    <property type="evidence" value="ECO:0007669"/>
    <property type="project" value="InterPro"/>
</dbReference>
<evidence type="ECO:0000256" key="1">
    <source>
        <dbReference type="ARBA" id="ARBA00007447"/>
    </source>
</evidence>
<evidence type="ECO:0000313" key="5">
    <source>
        <dbReference type="Proteomes" id="UP001202328"/>
    </source>
</evidence>
<protein>
    <recommendedName>
        <fullName evidence="3">Peptidase A1 domain-containing protein</fullName>
    </recommendedName>
</protein>
<dbReference type="GO" id="GO:0006508">
    <property type="term" value="P:proteolysis"/>
    <property type="evidence" value="ECO:0007669"/>
    <property type="project" value="InterPro"/>
</dbReference>
<dbReference type="InterPro" id="IPR021109">
    <property type="entry name" value="Peptidase_aspartic_dom_sf"/>
</dbReference>
<feature type="signal peptide" evidence="2">
    <location>
        <begin position="1"/>
        <end position="29"/>
    </location>
</feature>
<gene>
    <name evidence="4" type="ORF">MKW98_006419</name>
</gene>
<dbReference type="Proteomes" id="UP001202328">
    <property type="component" value="Unassembled WGS sequence"/>
</dbReference>
<keyword evidence="2" id="KW-0732">Signal</keyword>
<feature type="chain" id="PRO_5042210898" description="Peptidase A1 domain-containing protein" evidence="2">
    <location>
        <begin position="30"/>
        <end position="421"/>
    </location>
</feature>
<name>A0AAD4X3Y8_9MAGN</name>
<dbReference type="InterPro" id="IPR033121">
    <property type="entry name" value="PEPTIDASE_A1"/>
</dbReference>
<dbReference type="InterPro" id="IPR001461">
    <property type="entry name" value="Aspartic_peptidase_A1"/>
</dbReference>
<evidence type="ECO:0000256" key="2">
    <source>
        <dbReference type="SAM" id="SignalP"/>
    </source>
</evidence>
<comment type="caution">
    <text evidence="4">The sequence shown here is derived from an EMBL/GenBank/DDBJ whole genome shotgun (WGS) entry which is preliminary data.</text>
</comment>
<evidence type="ECO:0000259" key="3">
    <source>
        <dbReference type="PROSITE" id="PS51767"/>
    </source>
</evidence>
<comment type="similarity">
    <text evidence="1">Belongs to the peptidase A1 family.</text>
</comment>
<keyword evidence="5" id="KW-1185">Reference proteome</keyword>
<dbReference type="Pfam" id="PF14541">
    <property type="entry name" value="TAXi_C"/>
    <property type="match status" value="1"/>
</dbReference>
<dbReference type="EMBL" id="JAJJMB010017971">
    <property type="protein sequence ID" value="KAI3833320.1"/>
    <property type="molecule type" value="Genomic_DNA"/>
</dbReference>
<dbReference type="PROSITE" id="PS51767">
    <property type="entry name" value="PEPTIDASE_A1"/>
    <property type="match status" value="1"/>
</dbReference>
<feature type="domain" description="Peptidase A1" evidence="3">
    <location>
        <begin position="1"/>
        <end position="363"/>
    </location>
</feature>
<dbReference type="PANTHER" id="PTHR13683:SF768">
    <property type="entry name" value="EUKARYOTIC ASPARTYL PROTEASE FAMILY PROTEIN"/>
    <property type="match status" value="1"/>
</dbReference>
<reference evidence="4" key="1">
    <citation type="submission" date="2022-04" db="EMBL/GenBank/DDBJ databases">
        <title>A functionally conserved STORR gene fusion in Papaver species that diverged 16.8 million years ago.</title>
        <authorList>
            <person name="Catania T."/>
        </authorList>
    </citation>
    <scope>NUCLEOTIDE SEQUENCE</scope>
    <source>
        <strain evidence="4">S-188037</strain>
    </source>
</reference>
<organism evidence="4 5">
    <name type="scientific">Papaver atlanticum</name>
    <dbReference type="NCBI Taxonomy" id="357466"/>
    <lineage>
        <taxon>Eukaryota</taxon>
        <taxon>Viridiplantae</taxon>
        <taxon>Streptophyta</taxon>
        <taxon>Embryophyta</taxon>
        <taxon>Tracheophyta</taxon>
        <taxon>Spermatophyta</taxon>
        <taxon>Magnoliopsida</taxon>
        <taxon>Ranunculales</taxon>
        <taxon>Papaveraceae</taxon>
        <taxon>Papaveroideae</taxon>
        <taxon>Papaver</taxon>
    </lineage>
</organism>
<dbReference type="AlphaFoldDB" id="A0AAD4X3Y8"/>
<dbReference type="PANTHER" id="PTHR13683">
    <property type="entry name" value="ASPARTYL PROTEASES"/>
    <property type="match status" value="1"/>
</dbReference>
<dbReference type="SUPFAM" id="SSF50630">
    <property type="entry name" value="Acid proteases"/>
    <property type="match status" value="1"/>
</dbReference>
<accession>A0AAD4X3Y8</accession>
<proteinExistence type="inferred from homology"/>
<sequence length="421" mass="46541">MGIGNTNSLLIISIVIVIFLLSQTRNVHGGVCKVTHRFGDEAVENPKNHNHNHIHHGRLLAADEIPFNGRGAINSGLYCVQISSGSPLLHDSPWLESCCNPHPCPKTSNYIITYILHYISFDDLLSENTTTIAATSRATFGYGLEQTAVSSPYDLVVSGNVTKKKFSHCLDGRNGIGIVVVGDVVQPNLKTTPLFSNQSHYYVIMKSIEVGKDVLDFSNVVFPVGVSDEVIPVQDGKRTMMDSGTAMSYFPEGIFKKLYKMVMSSQLSSGLKTRVVQENYTCFSFNQSVDDYFPAITFTFENATELKAYPHEYLFQLENNWCVGFRDNASVAPDRKDVIVLGDLILSNRMLLYDLENHSLGLAEQNCSSAIIMTDEQTGDAYLANAKPHLTPSTSSSVNLERVTRLLLLAAFLCLYTLLTN</sequence>